<dbReference type="InterPro" id="IPR007466">
    <property type="entry name" value="Peptidyl-Arg-deiminase_porph"/>
</dbReference>
<dbReference type="Gene3D" id="3.75.10.10">
    <property type="entry name" value="L-arginine/glycine Amidinotransferase, Chain A"/>
    <property type="match status" value="1"/>
</dbReference>
<gene>
    <name evidence="2" type="ORF">KC207_14325</name>
</gene>
<evidence type="ECO:0000313" key="3">
    <source>
        <dbReference type="Proteomes" id="UP000677016"/>
    </source>
</evidence>
<dbReference type="AlphaFoldDB" id="A0A941DB65"/>
<dbReference type="GO" id="GO:0047632">
    <property type="term" value="F:agmatine deiminase activity"/>
    <property type="evidence" value="ECO:0007669"/>
    <property type="project" value="TreeGrafter"/>
</dbReference>
<proteinExistence type="predicted"/>
<dbReference type="EMBL" id="JAGSNF010000021">
    <property type="protein sequence ID" value="MBR7744468.1"/>
    <property type="molecule type" value="Genomic_DNA"/>
</dbReference>
<dbReference type="Pfam" id="PF04371">
    <property type="entry name" value="PAD_porph"/>
    <property type="match status" value="1"/>
</dbReference>
<dbReference type="PANTHER" id="PTHR31377">
    <property type="entry name" value="AGMATINE DEIMINASE-RELATED"/>
    <property type="match status" value="1"/>
</dbReference>
<reference evidence="2" key="1">
    <citation type="submission" date="2021-04" db="EMBL/GenBank/DDBJ databases">
        <title>Phycicoccus avicenniae sp. nov., a novel endophytic actinomycetes isolated from branch of Avicennia mariana.</title>
        <authorList>
            <person name="Tuo L."/>
        </authorList>
    </citation>
    <scope>NUCLEOTIDE SEQUENCE</scope>
    <source>
        <strain evidence="2">BSK3Z-2</strain>
    </source>
</reference>
<dbReference type="SUPFAM" id="SSF55909">
    <property type="entry name" value="Pentein"/>
    <property type="match status" value="1"/>
</dbReference>
<organism evidence="2 3">
    <name type="scientific">Phycicoccus avicenniae</name>
    <dbReference type="NCBI Taxonomy" id="2828860"/>
    <lineage>
        <taxon>Bacteria</taxon>
        <taxon>Bacillati</taxon>
        <taxon>Actinomycetota</taxon>
        <taxon>Actinomycetes</taxon>
        <taxon>Micrococcales</taxon>
        <taxon>Intrasporangiaceae</taxon>
        <taxon>Phycicoccus</taxon>
    </lineage>
</organism>
<accession>A0A941DB65</accession>
<protein>
    <submittedName>
        <fullName evidence="2">Agmatine deiminase family protein</fullName>
    </submittedName>
</protein>
<sequence>MPAEWSRHRRTWIAWPTGGHADGVAAEDLAEARTAWATVVRAVALFEPVTLVADPADVADARRSMRGGPTAFGVDVVSAALDDAWMRDTGPTFVLGRDGRLGAVDWVFQGWGGQDWAVWEHDRHLASAVADRAGAERVPSPLVAEGGALHVDGAGTVLLTESVLLDPARNPGLVRADVEDELARTVGATTCVWLPRGLTADHGAHGTRGHVDLVAAFAAPGTVLLHWQPDPAHPDHAVSLELEGLLSGARDVRGVPLEVVRVPAPSTLEDGTDWVSWSYVSHAVVNGGVVAPAFDDARDREAHVLLRRLYDGRRVVGVDARAVFDRGGGLHSVTQQEPEERSG</sequence>
<dbReference type="Proteomes" id="UP000677016">
    <property type="component" value="Unassembled WGS sequence"/>
</dbReference>
<dbReference type="PANTHER" id="PTHR31377:SF0">
    <property type="entry name" value="AGMATINE DEIMINASE-RELATED"/>
    <property type="match status" value="1"/>
</dbReference>
<dbReference type="GO" id="GO:0004668">
    <property type="term" value="F:protein-arginine deiminase activity"/>
    <property type="evidence" value="ECO:0007669"/>
    <property type="project" value="InterPro"/>
</dbReference>
<keyword evidence="1" id="KW-0378">Hydrolase</keyword>
<dbReference type="GO" id="GO:0009446">
    <property type="term" value="P:putrescine biosynthetic process"/>
    <property type="evidence" value="ECO:0007669"/>
    <property type="project" value="InterPro"/>
</dbReference>
<comment type="caution">
    <text evidence="2">The sequence shown here is derived from an EMBL/GenBank/DDBJ whole genome shotgun (WGS) entry which is preliminary data.</text>
</comment>
<keyword evidence="3" id="KW-1185">Reference proteome</keyword>
<evidence type="ECO:0000256" key="1">
    <source>
        <dbReference type="ARBA" id="ARBA00022801"/>
    </source>
</evidence>
<name>A0A941DB65_9MICO</name>
<evidence type="ECO:0000313" key="2">
    <source>
        <dbReference type="EMBL" id="MBR7744468.1"/>
    </source>
</evidence>